<dbReference type="NCBIfam" id="NF004548">
    <property type="entry name" value="PRK05892.1"/>
    <property type="match status" value="1"/>
</dbReference>
<keyword evidence="2" id="KW-0648">Protein biosynthesis</keyword>
<gene>
    <name evidence="2" type="ORF">ACFSYJ_20625</name>
</gene>
<dbReference type="PIRSF" id="PIRSF006092">
    <property type="entry name" value="GreA_GreB"/>
    <property type="match status" value="1"/>
</dbReference>
<keyword evidence="3" id="KW-1185">Reference proteome</keyword>
<keyword evidence="2" id="KW-0251">Elongation factor</keyword>
<dbReference type="GO" id="GO:0003746">
    <property type="term" value="F:translation elongation factor activity"/>
    <property type="evidence" value="ECO:0007669"/>
    <property type="project" value="UniProtKB-KW"/>
</dbReference>
<sequence>MVISGDKGLSAATRRQLEKELDSLRAQRAALSPQPGELERTGDAADQADVIDRAEAAARLDRQIADLSAKMEHGAANSSLVPDGTKVSLRFDDGDEETLQVVTVPGEDPDAVTSDSPLGLALVGAKEGDKVTYRTPRGEITVTVVKLTPPKG</sequence>
<dbReference type="Pfam" id="PF01272">
    <property type="entry name" value="GreA_GreB"/>
    <property type="match status" value="1"/>
</dbReference>
<proteinExistence type="predicted"/>
<dbReference type="EMBL" id="JBHUKU010000009">
    <property type="protein sequence ID" value="MFD2461024.1"/>
    <property type="molecule type" value="Genomic_DNA"/>
</dbReference>
<accession>A0ABW5GJM4</accession>
<evidence type="ECO:0000259" key="1">
    <source>
        <dbReference type="Pfam" id="PF01272"/>
    </source>
</evidence>
<name>A0ABW5GJM4_9PSEU</name>
<protein>
    <submittedName>
        <fullName evidence="2">GreA/GreB family elongation factor</fullName>
    </submittedName>
</protein>
<comment type="caution">
    <text evidence="2">The sequence shown here is derived from an EMBL/GenBank/DDBJ whole genome shotgun (WGS) entry which is preliminary data.</text>
</comment>
<dbReference type="Gene3D" id="3.10.50.30">
    <property type="entry name" value="Transcription elongation factor, GreA/GreB, C-terminal domain"/>
    <property type="match status" value="1"/>
</dbReference>
<evidence type="ECO:0000313" key="3">
    <source>
        <dbReference type="Proteomes" id="UP001597419"/>
    </source>
</evidence>
<dbReference type="PANTHER" id="PTHR30437:SF4">
    <property type="entry name" value="TRANSCRIPTION ELONGATION FACTOR GREA"/>
    <property type="match status" value="1"/>
</dbReference>
<feature type="domain" description="Transcription elongation factor GreA/GreB C-terminal" evidence="1">
    <location>
        <begin position="84"/>
        <end position="148"/>
    </location>
</feature>
<evidence type="ECO:0000313" key="2">
    <source>
        <dbReference type="EMBL" id="MFD2461024.1"/>
    </source>
</evidence>
<reference evidence="3" key="1">
    <citation type="journal article" date="2019" name="Int. J. Syst. Evol. Microbiol.">
        <title>The Global Catalogue of Microorganisms (GCM) 10K type strain sequencing project: providing services to taxonomists for standard genome sequencing and annotation.</title>
        <authorList>
            <consortium name="The Broad Institute Genomics Platform"/>
            <consortium name="The Broad Institute Genome Sequencing Center for Infectious Disease"/>
            <person name="Wu L."/>
            <person name="Ma J."/>
        </authorList>
    </citation>
    <scope>NUCLEOTIDE SEQUENCE [LARGE SCALE GENOMIC DNA]</scope>
    <source>
        <strain evidence="3">CGMCC 4.7643</strain>
    </source>
</reference>
<dbReference type="InterPro" id="IPR001437">
    <property type="entry name" value="Tscrpt_elong_fac_GreA/B_C"/>
</dbReference>
<dbReference type="InterPro" id="IPR023459">
    <property type="entry name" value="Tscrpt_elong_fac_GreA/B_fam"/>
</dbReference>
<organism evidence="2 3">
    <name type="scientific">Amycolatopsis samaneae</name>
    <dbReference type="NCBI Taxonomy" id="664691"/>
    <lineage>
        <taxon>Bacteria</taxon>
        <taxon>Bacillati</taxon>
        <taxon>Actinomycetota</taxon>
        <taxon>Actinomycetes</taxon>
        <taxon>Pseudonocardiales</taxon>
        <taxon>Pseudonocardiaceae</taxon>
        <taxon>Amycolatopsis</taxon>
    </lineage>
</organism>
<dbReference type="InterPro" id="IPR036953">
    <property type="entry name" value="GreA/GreB_C_sf"/>
</dbReference>
<dbReference type="SUPFAM" id="SSF54534">
    <property type="entry name" value="FKBP-like"/>
    <property type="match status" value="1"/>
</dbReference>
<dbReference type="Proteomes" id="UP001597419">
    <property type="component" value="Unassembled WGS sequence"/>
</dbReference>
<dbReference type="RefSeq" id="WP_345406580.1">
    <property type="nucleotide sequence ID" value="NZ_BAABHG010000020.1"/>
</dbReference>
<dbReference type="PANTHER" id="PTHR30437">
    <property type="entry name" value="TRANSCRIPTION ELONGATION FACTOR GREA"/>
    <property type="match status" value="1"/>
</dbReference>